<feature type="region of interest" description="Disordered" evidence="1">
    <location>
        <begin position="190"/>
        <end position="232"/>
    </location>
</feature>
<feature type="region of interest" description="Disordered" evidence="1">
    <location>
        <begin position="154"/>
        <end position="177"/>
    </location>
</feature>
<comment type="caution">
    <text evidence="4">The sequence shown here is derived from an EMBL/GenBank/DDBJ whole genome shotgun (WGS) entry which is preliminary data.</text>
</comment>
<keyword evidence="2" id="KW-0812">Transmembrane</keyword>
<evidence type="ECO:0000313" key="4">
    <source>
        <dbReference type="EMBL" id="CAL0334386.1"/>
    </source>
</evidence>
<dbReference type="PANTHER" id="PTHR33098">
    <property type="entry name" value="COTTON FIBER (DUF761)"/>
    <property type="match status" value="1"/>
</dbReference>
<evidence type="ECO:0000313" key="5">
    <source>
        <dbReference type="Proteomes" id="UP001497480"/>
    </source>
</evidence>
<accession>A0AAV1YK24</accession>
<reference evidence="4 5" key="1">
    <citation type="submission" date="2024-03" db="EMBL/GenBank/DDBJ databases">
        <authorList>
            <person name="Martinez-Hernandez J."/>
        </authorList>
    </citation>
    <scope>NUCLEOTIDE SEQUENCE [LARGE SCALE GENOMIC DNA]</scope>
</reference>
<dbReference type="Pfam" id="PF05553">
    <property type="entry name" value="DUF761"/>
    <property type="match status" value="1"/>
</dbReference>
<gene>
    <name evidence="4" type="ORF">LLUT_LOCUS35446</name>
</gene>
<dbReference type="InterPro" id="IPR025520">
    <property type="entry name" value="DUF4408"/>
</dbReference>
<organism evidence="4 5">
    <name type="scientific">Lupinus luteus</name>
    <name type="common">European yellow lupine</name>
    <dbReference type="NCBI Taxonomy" id="3873"/>
    <lineage>
        <taxon>Eukaryota</taxon>
        <taxon>Viridiplantae</taxon>
        <taxon>Streptophyta</taxon>
        <taxon>Embryophyta</taxon>
        <taxon>Tracheophyta</taxon>
        <taxon>Spermatophyta</taxon>
        <taxon>Magnoliopsida</taxon>
        <taxon>eudicotyledons</taxon>
        <taxon>Gunneridae</taxon>
        <taxon>Pentapetalae</taxon>
        <taxon>rosids</taxon>
        <taxon>fabids</taxon>
        <taxon>Fabales</taxon>
        <taxon>Fabaceae</taxon>
        <taxon>Papilionoideae</taxon>
        <taxon>50 kb inversion clade</taxon>
        <taxon>genistoids sensu lato</taxon>
        <taxon>core genistoids</taxon>
        <taxon>Genisteae</taxon>
        <taxon>Lupinus</taxon>
    </lineage>
</organism>
<dbReference type="Pfam" id="PF14364">
    <property type="entry name" value="DUF4408"/>
    <property type="match status" value="1"/>
</dbReference>
<feature type="compositionally biased region" description="Basic residues" evidence="1">
    <location>
        <begin position="209"/>
        <end position="218"/>
    </location>
</feature>
<evidence type="ECO:0000256" key="1">
    <source>
        <dbReference type="SAM" id="MobiDB-lite"/>
    </source>
</evidence>
<keyword evidence="2" id="KW-0472">Membrane</keyword>
<dbReference type="Proteomes" id="UP001497480">
    <property type="component" value="Unassembled WGS sequence"/>
</dbReference>
<keyword evidence="2" id="KW-1133">Transmembrane helix</keyword>
<dbReference type="EMBL" id="CAXHTB010000026">
    <property type="protein sequence ID" value="CAL0334386.1"/>
    <property type="molecule type" value="Genomic_DNA"/>
</dbReference>
<name>A0AAV1YK24_LUPLU</name>
<protein>
    <recommendedName>
        <fullName evidence="3">DUF4408 domain-containing protein</fullName>
    </recommendedName>
</protein>
<dbReference type="PANTHER" id="PTHR33098:SF75">
    <property type="entry name" value="DUF4408 DOMAIN PROTEIN"/>
    <property type="match status" value="1"/>
</dbReference>
<feature type="domain" description="DUF4408" evidence="3">
    <location>
        <begin position="30"/>
        <end position="61"/>
    </location>
</feature>
<evidence type="ECO:0000259" key="3">
    <source>
        <dbReference type="Pfam" id="PF14364"/>
    </source>
</evidence>
<evidence type="ECO:0000256" key="2">
    <source>
        <dbReference type="SAM" id="Phobius"/>
    </source>
</evidence>
<proteinExistence type="predicted"/>
<sequence>MASIKSIIISMAFLFTLLGLCLTLPLPTTHLWNLLLLSFKPPYLYLLLNAIIISILASSRYHYSNDTPHQTPPSLVPSHHTIITMKSPPEVVLSEPPVMEVKEVLVNEEVVKEIDNGINAVQESTSTLLKKINSTEIPPEYLLLNEKPLLSARFTHRKPQKSNQQGGRGLKVAKEKRHETLENTWKAIMEASGGGSMQTKKSRDMWDRTHHHHHHHHPPLPSKLRKEPSLSQDELNRRAEAFIRNFNHQMRLQKQESLNQYMQMINRGAN</sequence>
<dbReference type="InterPro" id="IPR008480">
    <property type="entry name" value="DUF761_pln"/>
</dbReference>
<feature type="transmembrane region" description="Helical" evidence="2">
    <location>
        <begin position="43"/>
        <end position="63"/>
    </location>
</feature>
<keyword evidence="5" id="KW-1185">Reference proteome</keyword>
<dbReference type="AlphaFoldDB" id="A0AAV1YK24"/>